<dbReference type="Proteomes" id="UP000324832">
    <property type="component" value="Unassembled WGS sequence"/>
</dbReference>
<evidence type="ECO:0000256" key="4">
    <source>
        <dbReference type="ARBA" id="ARBA00023306"/>
    </source>
</evidence>
<organism evidence="5 6">
    <name type="scientific">Leptidea sinapis</name>
    <dbReference type="NCBI Taxonomy" id="189913"/>
    <lineage>
        <taxon>Eukaryota</taxon>
        <taxon>Metazoa</taxon>
        <taxon>Ecdysozoa</taxon>
        <taxon>Arthropoda</taxon>
        <taxon>Hexapoda</taxon>
        <taxon>Insecta</taxon>
        <taxon>Pterygota</taxon>
        <taxon>Neoptera</taxon>
        <taxon>Endopterygota</taxon>
        <taxon>Lepidoptera</taxon>
        <taxon>Glossata</taxon>
        <taxon>Ditrysia</taxon>
        <taxon>Papilionoidea</taxon>
        <taxon>Pieridae</taxon>
        <taxon>Dismorphiinae</taxon>
        <taxon>Leptidea</taxon>
    </lineage>
</organism>
<keyword evidence="2" id="KW-0498">Mitosis</keyword>
<proteinExistence type="predicted"/>
<dbReference type="InterPro" id="IPR027417">
    <property type="entry name" value="P-loop_NTPase"/>
</dbReference>
<evidence type="ECO:0000256" key="2">
    <source>
        <dbReference type="ARBA" id="ARBA00022776"/>
    </source>
</evidence>
<keyword evidence="6" id="KW-1185">Reference proteome</keyword>
<dbReference type="GO" id="GO:0008278">
    <property type="term" value="C:cohesin complex"/>
    <property type="evidence" value="ECO:0007669"/>
    <property type="project" value="TreeGrafter"/>
</dbReference>
<dbReference type="Gene3D" id="3.40.50.300">
    <property type="entry name" value="P-loop containing nucleotide triphosphate hydrolases"/>
    <property type="match status" value="1"/>
</dbReference>
<reference evidence="5 6" key="1">
    <citation type="submission" date="2017-07" db="EMBL/GenBank/DDBJ databases">
        <authorList>
            <person name="Talla V."/>
            <person name="Backstrom N."/>
        </authorList>
    </citation>
    <scope>NUCLEOTIDE SEQUENCE [LARGE SCALE GENOMIC DNA]</scope>
</reference>
<dbReference type="GO" id="GO:0003677">
    <property type="term" value="F:DNA binding"/>
    <property type="evidence" value="ECO:0007669"/>
    <property type="project" value="TreeGrafter"/>
</dbReference>
<dbReference type="GO" id="GO:0051301">
    <property type="term" value="P:cell division"/>
    <property type="evidence" value="ECO:0007669"/>
    <property type="project" value="UniProtKB-KW"/>
</dbReference>
<accession>A0A5E4R732</accession>
<dbReference type="SUPFAM" id="SSF52540">
    <property type="entry name" value="P-loop containing nucleoside triphosphate hydrolases"/>
    <property type="match status" value="1"/>
</dbReference>
<evidence type="ECO:0000256" key="1">
    <source>
        <dbReference type="ARBA" id="ARBA00022618"/>
    </source>
</evidence>
<dbReference type="PANTHER" id="PTHR18937">
    <property type="entry name" value="STRUCTURAL MAINTENANCE OF CHROMOSOMES SMC FAMILY MEMBER"/>
    <property type="match status" value="1"/>
</dbReference>
<sequence>MPSCSSTRQVQALFGTCRISGRQYLQDEIDAALDNINIVKVTDFIRSMEDSLQTILISHKEEFYSCADMLIGTYSESSPEDRIMSGFVTLILSKHD</sequence>
<keyword evidence="3" id="KW-0539">Nucleus</keyword>
<evidence type="ECO:0000256" key="3">
    <source>
        <dbReference type="ARBA" id="ARBA00023242"/>
    </source>
</evidence>
<dbReference type="EMBL" id="FZQP02006937">
    <property type="protein sequence ID" value="VVD05150.1"/>
    <property type="molecule type" value="Genomic_DNA"/>
</dbReference>
<keyword evidence="4" id="KW-0131">Cell cycle</keyword>
<dbReference type="AlphaFoldDB" id="A0A5E4R732"/>
<evidence type="ECO:0000313" key="6">
    <source>
        <dbReference type="Proteomes" id="UP000324832"/>
    </source>
</evidence>
<protein>
    <submittedName>
        <fullName evidence="5">Uncharacterized protein</fullName>
    </submittedName>
</protein>
<evidence type="ECO:0000313" key="5">
    <source>
        <dbReference type="EMBL" id="VVD05150.1"/>
    </source>
</evidence>
<name>A0A5E4R732_9NEOP</name>
<dbReference type="PANTHER" id="PTHR18937:SF12">
    <property type="entry name" value="STRUCTURAL MAINTENANCE OF CHROMOSOMES PROTEIN"/>
    <property type="match status" value="1"/>
</dbReference>
<keyword evidence="1" id="KW-0132">Cell division</keyword>
<dbReference type="GO" id="GO:0007062">
    <property type="term" value="P:sister chromatid cohesion"/>
    <property type="evidence" value="ECO:0007669"/>
    <property type="project" value="TreeGrafter"/>
</dbReference>
<dbReference type="GO" id="GO:0005634">
    <property type="term" value="C:nucleus"/>
    <property type="evidence" value="ECO:0007669"/>
    <property type="project" value="TreeGrafter"/>
</dbReference>
<gene>
    <name evidence="5" type="ORF">LSINAPIS_LOCUS14744</name>
</gene>